<keyword evidence="1" id="KW-0479">Metal-binding</keyword>
<dbReference type="GO" id="GO:0009432">
    <property type="term" value="P:SOS response"/>
    <property type="evidence" value="ECO:0007669"/>
    <property type="project" value="TreeGrafter"/>
</dbReference>
<evidence type="ECO:0000259" key="5">
    <source>
        <dbReference type="PROSITE" id="PS50975"/>
    </source>
</evidence>
<dbReference type="InterPro" id="IPR013651">
    <property type="entry name" value="ATP-grasp_RimK-type"/>
</dbReference>
<keyword evidence="7" id="KW-1185">Reference proteome</keyword>
<dbReference type="SUPFAM" id="SSF52440">
    <property type="entry name" value="PreATP-grasp domain"/>
    <property type="match status" value="1"/>
</dbReference>
<dbReference type="GO" id="GO:0046872">
    <property type="term" value="F:metal ion binding"/>
    <property type="evidence" value="ECO:0007669"/>
    <property type="project" value="UniProtKB-KW"/>
</dbReference>
<evidence type="ECO:0000256" key="2">
    <source>
        <dbReference type="ARBA" id="ARBA00022741"/>
    </source>
</evidence>
<evidence type="ECO:0000313" key="6">
    <source>
        <dbReference type="EMBL" id="GIM97024.1"/>
    </source>
</evidence>
<organism evidence="6 7">
    <name type="scientific">Paractinoplanes toevensis</name>
    <dbReference type="NCBI Taxonomy" id="571911"/>
    <lineage>
        <taxon>Bacteria</taxon>
        <taxon>Bacillati</taxon>
        <taxon>Actinomycetota</taxon>
        <taxon>Actinomycetes</taxon>
        <taxon>Micromonosporales</taxon>
        <taxon>Micromonosporaceae</taxon>
        <taxon>Paractinoplanes</taxon>
    </lineage>
</organism>
<dbReference type="EMBL" id="BOQN01000133">
    <property type="protein sequence ID" value="GIM97024.1"/>
    <property type="molecule type" value="Genomic_DNA"/>
</dbReference>
<dbReference type="InterPro" id="IPR054562">
    <property type="entry name" value="LysX/ArgX_preATP_grasp"/>
</dbReference>
<name>A0A919WB80_9ACTN</name>
<dbReference type="PROSITE" id="PS50975">
    <property type="entry name" value="ATP_GRASP"/>
    <property type="match status" value="1"/>
</dbReference>
<evidence type="ECO:0000256" key="4">
    <source>
        <dbReference type="PROSITE-ProRule" id="PRU00409"/>
    </source>
</evidence>
<evidence type="ECO:0000313" key="7">
    <source>
        <dbReference type="Proteomes" id="UP000677082"/>
    </source>
</evidence>
<dbReference type="FunFam" id="3.30.1490.20:FF:000025">
    <property type="entry name" value="Alpha-aminoadipate--LysW ligase LysX protein"/>
    <property type="match status" value="1"/>
</dbReference>
<dbReference type="Gene3D" id="3.30.470.20">
    <property type="entry name" value="ATP-grasp fold, B domain"/>
    <property type="match status" value="1"/>
</dbReference>
<dbReference type="Pfam" id="PF22626">
    <property type="entry name" value="LysX_preATP_grasp"/>
    <property type="match status" value="1"/>
</dbReference>
<dbReference type="InterPro" id="IPR004666">
    <property type="entry name" value="Rp_bS6_RimK/Lys_biosynth_LsyX"/>
</dbReference>
<keyword evidence="3 4" id="KW-0067">ATP-binding</keyword>
<dbReference type="InterPro" id="IPR011761">
    <property type="entry name" value="ATP-grasp"/>
</dbReference>
<dbReference type="AlphaFoldDB" id="A0A919WB80"/>
<dbReference type="GO" id="GO:0018169">
    <property type="term" value="F:ribosomal S6-glutamic acid ligase activity"/>
    <property type="evidence" value="ECO:0007669"/>
    <property type="project" value="TreeGrafter"/>
</dbReference>
<sequence>MNAPVAVLASRLRADEKRILDAFDRRGVTYEYLDARTLWRTLQGPPERRWSVVLNREIGFARAAGAARMLEAAGVPVLNSAQAIEVCGDKYRTSVALHEAGLPTPRTALALTPEAALDALDEIGYPAVLKPLNGSWGRLVSRLTDRETAETVLEHVAALPSPAAHVIYVQEFIPTGDRDVRAVVVGGEVLGATYRRGAGWRTNVARGASTEPCPLTPELAKAAVAAARCVGADIAGVDLLEDGQGGWLVLEVNAGVEFSGFHRVHGESTSVADRIVDLTMARAEE</sequence>
<dbReference type="Pfam" id="PF08443">
    <property type="entry name" value="RimK"/>
    <property type="match status" value="1"/>
</dbReference>
<dbReference type="NCBIfam" id="TIGR00768">
    <property type="entry name" value="rimK_fam"/>
    <property type="match status" value="1"/>
</dbReference>
<accession>A0A919WB80</accession>
<dbReference type="Gene3D" id="3.40.50.20">
    <property type="match status" value="1"/>
</dbReference>
<comment type="caution">
    <text evidence="6">The sequence shown here is derived from an EMBL/GenBank/DDBJ whole genome shotgun (WGS) entry which is preliminary data.</text>
</comment>
<dbReference type="InterPro" id="IPR013815">
    <property type="entry name" value="ATP_grasp_subdomain_1"/>
</dbReference>
<reference evidence="6 7" key="1">
    <citation type="submission" date="2021-03" db="EMBL/GenBank/DDBJ databases">
        <title>Whole genome shotgun sequence of Actinoplanes toevensis NBRC 105298.</title>
        <authorList>
            <person name="Komaki H."/>
            <person name="Tamura T."/>
        </authorList>
    </citation>
    <scope>NUCLEOTIDE SEQUENCE [LARGE SCALE GENOMIC DNA]</scope>
    <source>
        <strain evidence="6 7">NBRC 105298</strain>
    </source>
</reference>
<dbReference type="GO" id="GO:0005524">
    <property type="term" value="F:ATP binding"/>
    <property type="evidence" value="ECO:0007669"/>
    <property type="project" value="UniProtKB-UniRule"/>
</dbReference>
<proteinExistence type="predicted"/>
<evidence type="ECO:0000256" key="1">
    <source>
        <dbReference type="ARBA" id="ARBA00022723"/>
    </source>
</evidence>
<protein>
    <submittedName>
        <fullName evidence="6">Lysine biosynthesis enzyme LysX</fullName>
    </submittedName>
</protein>
<evidence type="ECO:0000256" key="3">
    <source>
        <dbReference type="ARBA" id="ARBA00022840"/>
    </source>
</evidence>
<dbReference type="Proteomes" id="UP000677082">
    <property type="component" value="Unassembled WGS sequence"/>
</dbReference>
<dbReference type="GO" id="GO:0005737">
    <property type="term" value="C:cytoplasm"/>
    <property type="evidence" value="ECO:0007669"/>
    <property type="project" value="TreeGrafter"/>
</dbReference>
<gene>
    <name evidence="6" type="ORF">Ato02nite_088170</name>
</gene>
<keyword evidence="2 4" id="KW-0547">Nucleotide-binding</keyword>
<dbReference type="RefSeq" id="WP_213012679.1">
    <property type="nucleotide sequence ID" value="NZ_BOQN01000133.1"/>
</dbReference>
<feature type="domain" description="ATP-grasp" evidence="5">
    <location>
        <begin position="94"/>
        <end position="280"/>
    </location>
</feature>
<dbReference type="InterPro" id="IPR016185">
    <property type="entry name" value="PreATP-grasp_dom_sf"/>
</dbReference>
<dbReference type="SUPFAM" id="SSF56059">
    <property type="entry name" value="Glutathione synthetase ATP-binding domain-like"/>
    <property type="match status" value="1"/>
</dbReference>
<dbReference type="Gene3D" id="3.30.1490.20">
    <property type="entry name" value="ATP-grasp fold, A domain"/>
    <property type="match status" value="1"/>
</dbReference>
<dbReference type="PANTHER" id="PTHR21621:SF0">
    <property type="entry name" value="BETA-CITRYLGLUTAMATE SYNTHASE B-RELATED"/>
    <property type="match status" value="1"/>
</dbReference>
<dbReference type="PANTHER" id="PTHR21621">
    <property type="entry name" value="RIBOSOMAL PROTEIN S6 MODIFICATION PROTEIN"/>
    <property type="match status" value="1"/>
</dbReference>